<dbReference type="InterPro" id="IPR008248">
    <property type="entry name" value="CheB-like"/>
</dbReference>
<organism evidence="12 13">
    <name type="scientific">Paraburkholderia caballeronis</name>
    <dbReference type="NCBI Taxonomy" id="416943"/>
    <lineage>
        <taxon>Bacteria</taxon>
        <taxon>Pseudomonadati</taxon>
        <taxon>Pseudomonadota</taxon>
        <taxon>Betaproteobacteria</taxon>
        <taxon>Burkholderiales</taxon>
        <taxon>Burkholderiaceae</taxon>
        <taxon>Paraburkholderia</taxon>
    </lineage>
</organism>
<evidence type="ECO:0000256" key="4">
    <source>
        <dbReference type="ARBA" id="ARBA00022801"/>
    </source>
</evidence>
<feature type="active site" evidence="6 7">
    <location>
        <position position="182"/>
    </location>
</feature>
<feature type="region of interest" description="Disordered" evidence="9">
    <location>
        <begin position="137"/>
        <end position="165"/>
    </location>
</feature>
<feature type="active site" evidence="6 7">
    <location>
        <position position="209"/>
    </location>
</feature>
<evidence type="ECO:0000256" key="6">
    <source>
        <dbReference type="HAMAP-Rule" id="MF_00099"/>
    </source>
</evidence>
<comment type="PTM">
    <text evidence="6">Phosphorylated by CheA. Phosphorylation of the N-terminal regulatory domain activates the methylesterase activity.</text>
</comment>
<dbReference type="GO" id="GO:0006935">
    <property type="term" value="P:chemotaxis"/>
    <property type="evidence" value="ECO:0007669"/>
    <property type="project" value="UniProtKB-UniRule"/>
</dbReference>
<dbReference type="InterPro" id="IPR011006">
    <property type="entry name" value="CheY-like_superfamily"/>
</dbReference>
<comment type="function">
    <text evidence="6">Involved in chemotaxis. Part of a chemotaxis signal transduction system that modulates chemotaxis in response to various stimuli. Catalyzes the demethylation of specific methylglutamate residues introduced into the chemoreceptors (methyl-accepting chemotaxis proteins or MCP) by CheR. Also mediates the irreversible deamidation of specific glutamine residues to glutamic acid.</text>
</comment>
<comment type="catalytic activity">
    <reaction evidence="5 6">
        <text>[protein]-L-glutamate 5-O-methyl ester + H2O = L-glutamyl-[protein] + methanol + H(+)</text>
        <dbReference type="Rhea" id="RHEA:23236"/>
        <dbReference type="Rhea" id="RHEA-COMP:10208"/>
        <dbReference type="Rhea" id="RHEA-COMP:10311"/>
        <dbReference type="ChEBI" id="CHEBI:15377"/>
        <dbReference type="ChEBI" id="CHEBI:15378"/>
        <dbReference type="ChEBI" id="CHEBI:17790"/>
        <dbReference type="ChEBI" id="CHEBI:29973"/>
        <dbReference type="ChEBI" id="CHEBI:82795"/>
        <dbReference type="EC" id="3.1.1.61"/>
    </reaction>
</comment>
<feature type="domain" description="CheB-type methylesterase" evidence="11">
    <location>
        <begin position="170"/>
        <end position="363"/>
    </location>
</feature>
<dbReference type="SUPFAM" id="SSF52738">
    <property type="entry name" value="Methylesterase CheB, C-terminal domain"/>
    <property type="match status" value="1"/>
</dbReference>
<dbReference type="GO" id="GO:0050568">
    <property type="term" value="F:protein-glutamine glutaminase activity"/>
    <property type="evidence" value="ECO:0007669"/>
    <property type="project" value="UniProtKB-UniRule"/>
</dbReference>
<dbReference type="PANTHER" id="PTHR42872:SF6">
    <property type="entry name" value="PROTEIN-GLUTAMATE METHYLESTERASE_PROTEIN-GLUTAMINE GLUTAMINASE"/>
    <property type="match status" value="1"/>
</dbReference>
<comment type="domain">
    <text evidence="6">Contains a C-terminal catalytic domain, and an N-terminal region which modulates catalytic activity.</text>
</comment>
<dbReference type="EC" id="3.5.1.44" evidence="6"/>
<dbReference type="InterPro" id="IPR000673">
    <property type="entry name" value="Sig_transdc_resp-reg_Me-estase"/>
</dbReference>
<dbReference type="STRING" id="416943.SAMN05445871_3573"/>
<keyword evidence="13" id="KW-1185">Reference proteome</keyword>
<gene>
    <name evidence="6" type="primary">cheB</name>
    <name evidence="12" type="ORF">SAMN05192542_104603</name>
</gene>
<sequence>MTRVLVAEDSPSTALLLQEILRHAHFDVVGIARDGNEAVAMTAQLCPDVVTMDVQMPGLDGIEATRLIMERTPTPIVVVSAALDDPELQVHFRALNYGAAAVVRKPPAPGHADFQAAARHLTETVQAVAGVPMVRRRRQPAEPAEPPAASSSDAAPVGAAPARATAAPRPALAPKLLAIGASTGGPQALASLLTRLPCSFGLPVLIVQHISPGFIAGLADWLDHRCPLCCSVARDGEPLRPGHVLFAPDGRHLEVATAGTGLVARLSDAPPVARHQPSATPLFDSVALACGPRAIGLVMTGMGSDGCAGLLRMRERGALTLAQSPDSCVVPNMPQAAIDAGAAAETIPLDQLPARLGAALAPHQEH</sequence>
<comment type="catalytic activity">
    <reaction evidence="6">
        <text>L-glutaminyl-[protein] + H2O = L-glutamyl-[protein] + NH4(+)</text>
        <dbReference type="Rhea" id="RHEA:16441"/>
        <dbReference type="Rhea" id="RHEA-COMP:10207"/>
        <dbReference type="Rhea" id="RHEA-COMP:10208"/>
        <dbReference type="ChEBI" id="CHEBI:15377"/>
        <dbReference type="ChEBI" id="CHEBI:28938"/>
        <dbReference type="ChEBI" id="CHEBI:29973"/>
        <dbReference type="ChEBI" id="CHEBI:30011"/>
        <dbReference type="EC" id="3.5.1.44"/>
    </reaction>
</comment>
<dbReference type="PANTHER" id="PTHR42872">
    <property type="entry name" value="PROTEIN-GLUTAMATE METHYLESTERASE/PROTEIN-GLUTAMINE GLUTAMINASE"/>
    <property type="match status" value="1"/>
</dbReference>
<protein>
    <recommendedName>
        <fullName evidence="6">Protein-glutamate methylesterase/protein-glutamine glutaminase</fullName>
        <ecNumber evidence="6">3.1.1.61</ecNumber>
        <ecNumber evidence="6">3.5.1.44</ecNumber>
    </recommendedName>
</protein>
<dbReference type="Pfam" id="PF01339">
    <property type="entry name" value="CheB_methylest"/>
    <property type="match status" value="1"/>
</dbReference>
<dbReference type="CDD" id="cd16432">
    <property type="entry name" value="CheB_Rec"/>
    <property type="match status" value="1"/>
</dbReference>
<feature type="modified residue" description="4-aspartylphosphate" evidence="6 8">
    <location>
        <position position="53"/>
    </location>
</feature>
<dbReference type="GO" id="GO:0000156">
    <property type="term" value="F:phosphorelay response regulator activity"/>
    <property type="evidence" value="ECO:0007669"/>
    <property type="project" value="InterPro"/>
</dbReference>
<evidence type="ECO:0000256" key="1">
    <source>
        <dbReference type="ARBA" id="ARBA00022490"/>
    </source>
</evidence>
<feature type="active site" evidence="6 7">
    <location>
        <position position="305"/>
    </location>
</feature>
<evidence type="ECO:0000313" key="13">
    <source>
        <dbReference type="Proteomes" id="UP000199120"/>
    </source>
</evidence>
<dbReference type="Gene3D" id="3.40.50.2300">
    <property type="match status" value="1"/>
</dbReference>
<dbReference type="EMBL" id="FOAJ01000004">
    <property type="protein sequence ID" value="SEL05693.1"/>
    <property type="molecule type" value="Genomic_DNA"/>
</dbReference>
<dbReference type="InterPro" id="IPR035909">
    <property type="entry name" value="CheB_C"/>
</dbReference>
<dbReference type="NCBIfam" id="NF001965">
    <property type="entry name" value="PRK00742.1"/>
    <property type="match status" value="1"/>
</dbReference>
<dbReference type="Proteomes" id="UP000199120">
    <property type="component" value="Unassembled WGS sequence"/>
</dbReference>
<keyword evidence="1 6" id="KW-0963">Cytoplasm</keyword>
<feature type="compositionally biased region" description="Low complexity" evidence="9">
    <location>
        <begin position="147"/>
        <end position="165"/>
    </location>
</feature>
<dbReference type="OrthoDB" id="9793421at2"/>
<dbReference type="Gene3D" id="3.40.50.180">
    <property type="entry name" value="Methylesterase CheB, C-terminal domain"/>
    <property type="match status" value="1"/>
</dbReference>
<dbReference type="SMART" id="SM00448">
    <property type="entry name" value="REC"/>
    <property type="match status" value="1"/>
</dbReference>
<name>A0A1H7M3A0_9BURK</name>
<reference evidence="13" key="1">
    <citation type="submission" date="2016-10" db="EMBL/GenBank/DDBJ databases">
        <authorList>
            <person name="Varghese N."/>
            <person name="Submissions S."/>
        </authorList>
    </citation>
    <scope>NUCLEOTIDE SEQUENCE [LARGE SCALE GENOMIC DNA]</scope>
    <source>
        <strain evidence="13">LMG 26416</strain>
    </source>
</reference>
<dbReference type="InterPro" id="IPR001789">
    <property type="entry name" value="Sig_transdc_resp-reg_receiver"/>
</dbReference>
<evidence type="ECO:0000256" key="9">
    <source>
        <dbReference type="SAM" id="MobiDB-lite"/>
    </source>
</evidence>
<dbReference type="HAMAP" id="MF_00099">
    <property type="entry name" value="CheB_chemtxs"/>
    <property type="match status" value="1"/>
</dbReference>
<dbReference type="GO" id="GO:0005737">
    <property type="term" value="C:cytoplasm"/>
    <property type="evidence" value="ECO:0007669"/>
    <property type="project" value="UniProtKB-SubCell"/>
</dbReference>
<dbReference type="PROSITE" id="PS50110">
    <property type="entry name" value="RESPONSE_REGULATORY"/>
    <property type="match status" value="1"/>
</dbReference>
<evidence type="ECO:0000313" key="12">
    <source>
        <dbReference type="EMBL" id="SEL05693.1"/>
    </source>
</evidence>
<evidence type="ECO:0000259" key="11">
    <source>
        <dbReference type="PROSITE" id="PS50122"/>
    </source>
</evidence>
<dbReference type="SUPFAM" id="SSF52172">
    <property type="entry name" value="CheY-like"/>
    <property type="match status" value="1"/>
</dbReference>
<comment type="similarity">
    <text evidence="6">Belongs to the CheB family.</text>
</comment>
<evidence type="ECO:0000256" key="7">
    <source>
        <dbReference type="PROSITE-ProRule" id="PRU00050"/>
    </source>
</evidence>
<keyword evidence="2 6" id="KW-0145">Chemotaxis</keyword>
<dbReference type="PROSITE" id="PS50122">
    <property type="entry name" value="CHEB"/>
    <property type="match status" value="1"/>
</dbReference>
<evidence type="ECO:0000256" key="3">
    <source>
        <dbReference type="ARBA" id="ARBA00022553"/>
    </source>
</evidence>
<proteinExistence type="inferred from homology"/>
<keyword evidence="3 6" id="KW-0597">Phosphoprotein</keyword>
<evidence type="ECO:0000256" key="8">
    <source>
        <dbReference type="PROSITE-ProRule" id="PRU00169"/>
    </source>
</evidence>
<comment type="subcellular location">
    <subcellularLocation>
        <location evidence="6">Cytoplasm</location>
    </subcellularLocation>
</comment>
<feature type="domain" description="Response regulatory" evidence="10">
    <location>
        <begin position="3"/>
        <end position="120"/>
    </location>
</feature>
<evidence type="ECO:0000259" key="10">
    <source>
        <dbReference type="PROSITE" id="PS50110"/>
    </source>
</evidence>
<dbReference type="GO" id="GO:0008984">
    <property type="term" value="F:protein-glutamate methylesterase activity"/>
    <property type="evidence" value="ECO:0007669"/>
    <property type="project" value="UniProtKB-UniRule"/>
</dbReference>
<dbReference type="PIRSF" id="PIRSF000876">
    <property type="entry name" value="RR_chemtxs_CheB"/>
    <property type="match status" value="1"/>
</dbReference>
<dbReference type="AlphaFoldDB" id="A0A1H7M3A0"/>
<dbReference type="EC" id="3.1.1.61" evidence="6"/>
<accession>A0A1H7M3A0</accession>
<dbReference type="Pfam" id="PF00072">
    <property type="entry name" value="Response_reg"/>
    <property type="match status" value="1"/>
</dbReference>
<dbReference type="CDD" id="cd17541">
    <property type="entry name" value="REC_CheB-like"/>
    <property type="match status" value="1"/>
</dbReference>
<evidence type="ECO:0000256" key="2">
    <source>
        <dbReference type="ARBA" id="ARBA00022500"/>
    </source>
</evidence>
<keyword evidence="4 6" id="KW-0378">Hydrolase</keyword>
<dbReference type="RefSeq" id="WP_090547441.1">
    <property type="nucleotide sequence ID" value="NZ_FNSR01000002.1"/>
</dbReference>
<evidence type="ECO:0000256" key="5">
    <source>
        <dbReference type="ARBA" id="ARBA00048267"/>
    </source>
</evidence>